<reference evidence="6" key="1">
    <citation type="submission" date="2022-11" db="EMBL/GenBank/DDBJ databases">
        <authorList>
            <person name="Mo P."/>
        </authorList>
    </citation>
    <scope>NUCLEOTIDE SEQUENCE</scope>
    <source>
        <strain evidence="6">HUAS 11-8</strain>
    </source>
</reference>
<keyword evidence="2 5" id="KW-0812">Transmembrane</keyword>
<dbReference type="Pfam" id="PF03595">
    <property type="entry name" value="SLAC1"/>
    <property type="match status" value="1"/>
</dbReference>
<evidence type="ECO:0000313" key="7">
    <source>
        <dbReference type="Proteomes" id="UP001163203"/>
    </source>
</evidence>
<gene>
    <name evidence="6" type="ORF">ORV05_10410</name>
</gene>
<feature type="transmembrane region" description="Helical" evidence="5">
    <location>
        <begin position="161"/>
        <end position="181"/>
    </location>
</feature>
<comment type="subcellular location">
    <subcellularLocation>
        <location evidence="1">Membrane</location>
        <topology evidence="1">Multi-pass membrane protein</topology>
    </subcellularLocation>
</comment>
<accession>A0ABY7BAA2</accession>
<name>A0ABY7BAA2_9PSEU</name>
<proteinExistence type="predicted"/>
<keyword evidence="3 5" id="KW-1133">Transmembrane helix</keyword>
<dbReference type="InterPro" id="IPR038665">
    <property type="entry name" value="Voltage-dep_anion_channel_sf"/>
</dbReference>
<feature type="transmembrane region" description="Helical" evidence="5">
    <location>
        <begin position="247"/>
        <end position="269"/>
    </location>
</feature>
<dbReference type="EMBL" id="CP113836">
    <property type="protein sequence ID" value="WAL68152.1"/>
    <property type="molecule type" value="Genomic_DNA"/>
</dbReference>
<evidence type="ECO:0000256" key="2">
    <source>
        <dbReference type="ARBA" id="ARBA00022692"/>
    </source>
</evidence>
<evidence type="ECO:0000256" key="3">
    <source>
        <dbReference type="ARBA" id="ARBA00022989"/>
    </source>
</evidence>
<feature type="transmembrane region" description="Helical" evidence="5">
    <location>
        <begin position="103"/>
        <end position="124"/>
    </location>
</feature>
<feature type="transmembrane region" description="Helical" evidence="5">
    <location>
        <begin position="193"/>
        <end position="214"/>
    </location>
</feature>
<evidence type="ECO:0000256" key="4">
    <source>
        <dbReference type="ARBA" id="ARBA00023136"/>
    </source>
</evidence>
<dbReference type="PANTHER" id="PTHR37955">
    <property type="entry name" value="TELLURITE RESISTANCE PROTEIN TEHA"/>
    <property type="match status" value="1"/>
</dbReference>
<evidence type="ECO:0000256" key="5">
    <source>
        <dbReference type="SAM" id="Phobius"/>
    </source>
</evidence>
<keyword evidence="4 5" id="KW-0472">Membrane</keyword>
<protein>
    <recommendedName>
        <fullName evidence="8">C4-dicarboxylate transporter</fullName>
    </recommendedName>
</protein>
<feature type="transmembrane region" description="Helical" evidence="5">
    <location>
        <begin position="75"/>
        <end position="97"/>
    </location>
</feature>
<dbReference type="Gene3D" id="1.50.10.150">
    <property type="entry name" value="Voltage-dependent anion channel"/>
    <property type="match status" value="1"/>
</dbReference>
<dbReference type="InterPro" id="IPR004695">
    <property type="entry name" value="SLAC1/Mae1/Ssu1/TehA"/>
</dbReference>
<dbReference type="InterPro" id="IPR052951">
    <property type="entry name" value="Tellurite_res_ion_channel"/>
</dbReference>
<feature type="transmembrane region" description="Helical" evidence="5">
    <location>
        <begin position="220"/>
        <end position="240"/>
    </location>
</feature>
<sequence length="322" mass="33709">METKPRLPLNTLGIGFGLAGLAGTWTAAGPALGAPKAAGEILWGVAAVAWLVTLLRYAAAARLRDIAEDLRHPVLGPFAALAPTTGSLLAAHLATFLPATGRVLVWVMLAAAVAFGAWFLASMLTVPRQLATLHGGYLLPTVAASLIASQSLATIGHRDAATALFAVGILFWLLIGAVLLGRFATGDALPGPLLPTLAIFSAPPAVAGNAWWAIAGPRMSTMHEVLLGTLAALLLPHLFLLRRYLRLPFVLGFWAFTFTTAASATYGVRLLTLAPSPLHTMIAWLVVTVATVLIGAVAGRSLALLNPPRRLREEDRSPAAVR</sequence>
<organism evidence="6 7">
    <name type="scientific">Amycolatopsis cynarae</name>
    <dbReference type="NCBI Taxonomy" id="2995223"/>
    <lineage>
        <taxon>Bacteria</taxon>
        <taxon>Bacillati</taxon>
        <taxon>Actinomycetota</taxon>
        <taxon>Actinomycetes</taxon>
        <taxon>Pseudonocardiales</taxon>
        <taxon>Pseudonocardiaceae</taxon>
        <taxon>Amycolatopsis</taxon>
    </lineage>
</organism>
<evidence type="ECO:0000313" key="6">
    <source>
        <dbReference type="EMBL" id="WAL68152.1"/>
    </source>
</evidence>
<dbReference type="PANTHER" id="PTHR37955:SF1">
    <property type="entry name" value="DEP DOMAIN-CONTAINING PROTEIN"/>
    <property type="match status" value="1"/>
</dbReference>
<feature type="transmembrane region" description="Helical" evidence="5">
    <location>
        <begin position="43"/>
        <end position="63"/>
    </location>
</feature>
<evidence type="ECO:0008006" key="8">
    <source>
        <dbReference type="Google" id="ProtNLM"/>
    </source>
</evidence>
<feature type="transmembrane region" description="Helical" evidence="5">
    <location>
        <begin position="136"/>
        <end position="155"/>
    </location>
</feature>
<keyword evidence="7" id="KW-1185">Reference proteome</keyword>
<evidence type="ECO:0000256" key="1">
    <source>
        <dbReference type="ARBA" id="ARBA00004141"/>
    </source>
</evidence>
<dbReference type="RefSeq" id="WP_268758247.1">
    <property type="nucleotide sequence ID" value="NZ_CP113836.1"/>
</dbReference>
<feature type="transmembrane region" description="Helical" evidence="5">
    <location>
        <begin position="281"/>
        <end position="303"/>
    </location>
</feature>
<dbReference type="Proteomes" id="UP001163203">
    <property type="component" value="Chromosome"/>
</dbReference>